<keyword evidence="2" id="KW-0472">Membrane</keyword>
<accession>A0A645E104</accession>
<organism evidence="3">
    <name type="scientific">bioreactor metagenome</name>
    <dbReference type="NCBI Taxonomy" id="1076179"/>
    <lineage>
        <taxon>unclassified sequences</taxon>
        <taxon>metagenomes</taxon>
        <taxon>ecological metagenomes</taxon>
    </lineage>
</organism>
<gene>
    <name evidence="3" type="ORF">SDC9_142390</name>
</gene>
<feature type="compositionally biased region" description="Basic and acidic residues" evidence="1">
    <location>
        <begin position="1"/>
        <end position="19"/>
    </location>
</feature>
<feature type="region of interest" description="Disordered" evidence="1">
    <location>
        <begin position="1"/>
        <end position="20"/>
    </location>
</feature>
<feature type="transmembrane region" description="Helical" evidence="2">
    <location>
        <begin position="27"/>
        <end position="48"/>
    </location>
</feature>
<feature type="transmembrane region" description="Helical" evidence="2">
    <location>
        <begin position="60"/>
        <end position="80"/>
    </location>
</feature>
<keyword evidence="2" id="KW-0812">Transmembrane</keyword>
<evidence type="ECO:0000256" key="1">
    <source>
        <dbReference type="SAM" id="MobiDB-lite"/>
    </source>
</evidence>
<comment type="caution">
    <text evidence="3">The sequence shown here is derived from an EMBL/GenBank/DDBJ whole genome shotgun (WGS) entry which is preliminary data.</text>
</comment>
<proteinExistence type="predicted"/>
<evidence type="ECO:0000313" key="3">
    <source>
        <dbReference type="EMBL" id="MPM95236.1"/>
    </source>
</evidence>
<evidence type="ECO:0000256" key="2">
    <source>
        <dbReference type="SAM" id="Phobius"/>
    </source>
</evidence>
<dbReference type="AlphaFoldDB" id="A0A645E104"/>
<reference evidence="3" key="1">
    <citation type="submission" date="2019-08" db="EMBL/GenBank/DDBJ databases">
        <authorList>
            <person name="Kucharzyk K."/>
            <person name="Murdoch R.W."/>
            <person name="Higgins S."/>
            <person name="Loffler F."/>
        </authorList>
    </citation>
    <scope>NUCLEOTIDE SEQUENCE</scope>
</reference>
<keyword evidence="2" id="KW-1133">Transmembrane helix</keyword>
<protein>
    <submittedName>
        <fullName evidence="3">Uncharacterized protein</fullName>
    </submittedName>
</protein>
<name>A0A645E104_9ZZZZ</name>
<sequence>MNEKKGTKIEKPGQKEEGKTVSMKGKLSITSLILAAVLSLFTIAAGVWLGSSWAGDKISWLLLFLLAAAFWLAACLLAFFSARLTTQKIAESVDGITVQMASLRDGRLKAYESSG</sequence>
<dbReference type="EMBL" id="VSSQ01041754">
    <property type="protein sequence ID" value="MPM95236.1"/>
    <property type="molecule type" value="Genomic_DNA"/>
</dbReference>